<feature type="signal peptide" evidence="1">
    <location>
        <begin position="1"/>
        <end position="20"/>
    </location>
</feature>
<sequence length="194" mass="19971">MFSFISASFAILLAASQVAAVPSGSSPSVAKRITGCDGLGSGTVNTLFTFRLTASGGTNKGEDLVLVDSGENVGDADIFVLATRNTVPTPFVPTFSLNNAVLTPDGTNQVDLAVAAGELPGFAANHGEGGHIYCAAPVGGNFVLAVNGDKSSFALCFANESPNPRRFVVYKPDSNHPAYNSKTCQSVQLNIVDV</sequence>
<evidence type="ECO:0000313" key="2">
    <source>
        <dbReference type="EMBL" id="CAL1702369.1"/>
    </source>
</evidence>
<dbReference type="Proteomes" id="UP001497453">
    <property type="component" value="Chromosome 2"/>
</dbReference>
<keyword evidence="3" id="KW-1185">Reference proteome</keyword>
<gene>
    <name evidence="2" type="ORF">GFSPODELE1_LOCUS4011</name>
</gene>
<proteinExistence type="predicted"/>
<name>A0ABP1D6N1_9APHY</name>
<dbReference type="EMBL" id="OZ037945">
    <property type="protein sequence ID" value="CAL1702369.1"/>
    <property type="molecule type" value="Genomic_DNA"/>
</dbReference>
<evidence type="ECO:0000256" key="1">
    <source>
        <dbReference type="SAM" id="SignalP"/>
    </source>
</evidence>
<organism evidence="2 3">
    <name type="scientific">Somion occarium</name>
    <dbReference type="NCBI Taxonomy" id="3059160"/>
    <lineage>
        <taxon>Eukaryota</taxon>
        <taxon>Fungi</taxon>
        <taxon>Dikarya</taxon>
        <taxon>Basidiomycota</taxon>
        <taxon>Agaricomycotina</taxon>
        <taxon>Agaricomycetes</taxon>
        <taxon>Polyporales</taxon>
        <taxon>Cerrenaceae</taxon>
        <taxon>Somion</taxon>
    </lineage>
</organism>
<keyword evidence="1" id="KW-0732">Signal</keyword>
<protein>
    <submittedName>
        <fullName evidence="2">Uncharacterized protein</fullName>
    </submittedName>
</protein>
<feature type="chain" id="PRO_5046495390" evidence="1">
    <location>
        <begin position="21"/>
        <end position="194"/>
    </location>
</feature>
<reference evidence="3" key="1">
    <citation type="submission" date="2024-04" db="EMBL/GenBank/DDBJ databases">
        <authorList>
            <person name="Shaw F."/>
            <person name="Minotto A."/>
        </authorList>
    </citation>
    <scope>NUCLEOTIDE SEQUENCE [LARGE SCALE GENOMIC DNA]</scope>
</reference>
<accession>A0ABP1D6N1</accession>
<evidence type="ECO:0000313" key="3">
    <source>
        <dbReference type="Proteomes" id="UP001497453"/>
    </source>
</evidence>